<dbReference type="InterPro" id="IPR004501">
    <property type="entry name" value="PTS_EIIC_3"/>
</dbReference>
<reference evidence="11 12" key="1">
    <citation type="journal article" date="2015" name="Genome Announc.">
        <title>Expanding the biotechnology potential of lactobacilli through comparative genomics of 213 strains and associated genera.</title>
        <authorList>
            <person name="Sun Z."/>
            <person name="Harris H.M."/>
            <person name="McCann A."/>
            <person name="Guo C."/>
            <person name="Argimon S."/>
            <person name="Zhang W."/>
            <person name="Yang X."/>
            <person name="Jeffery I.B."/>
            <person name="Cooney J.C."/>
            <person name="Kagawa T.F."/>
            <person name="Liu W."/>
            <person name="Song Y."/>
            <person name="Salvetti E."/>
            <person name="Wrobel A."/>
            <person name="Rasinkangas P."/>
            <person name="Parkhill J."/>
            <person name="Rea M.C."/>
            <person name="O'Sullivan O."/>
            <person name="Ritari J."/>
            <person name="Douillard F.P."/>
            <person name="Paul Ross R."/>
            <person name="Yang R."/>
            <person name="Briner A.E."/>
            <person name="Felis G.E."/>
            <person name="de Vos W.M."/>
            <person name="Barrangou R."/>
            <person name="Klaenhammer T.R."/>
            <person name="Caufield P.W."/>
            <person name="Cui Y."/>
            <person name="Zhang H."/>
            <person name="O'Toole P.W."/>
        </authorList>
    </citation>
    <scope>NUCLEOTIDE SEQUENCE [LARGE SCALE GENOMIC DNA]</scope>
    <source>
        <strain evidence="11 12">DSM 19117</strain>
    </source>
</reference>
<keyword evidence="7 9" id="KW-1133">Transmembrane helix</keyword>
<evidence type="ECO:0000256" key="6">
    <source>
        <dbReference type="ARBA" id="ARBA00022692"/>
    </source>
</evidence>
<dbReference type="GO" id="GO:0008982">
    <property type="term" value="F:protein-N(PI)-phosphohistidine-sugar phosphotransferase activity"/>
    <property type="evidence" value="ECO:0007669"/>
    <property type="project" value="InterPro"/>
</dbReference>
<dbReference type="PANTHER" id="PTHR33989:SF8">
    <property type="entry name" value="PERMEASE IIC COMPONENT"/>
    <property type="match status" value="1"/>
</dbReference>
<dbReference type="STRING" id="1423773.FD30_GL000411"/>
<keyword evidence="3" id="KW-1003">Cell membrane</keyword>
<keyword evidence="2" id="KW-0813">Transport</keyword>
<comment type="caution">
    <text evidence="11">The sequence shown here is derived from an EMBL/GenBank/DDBJ whole genome shotgun (WGS) entry which is preliminary data.</text>
</comment>
<evidence type="ECO:0000256" key="1">
    <source>
        <dbReference type="ARBA" id="ARBA00004651"/>
    </source>
</evidence>
<evidence type="ECO:0000313" key="12">
    <source>
        <dbReference type="Proteomes" id="UP000051162"/>
    </source>
</evidence>
<accession>A0A0R1JQ66</accession>
<dbReference type="PATRIC" id="fig|1423773.3.peg.421"/>
<evidence type="ECO:0000256" key="7">
    <source>
        <dbReference type="ARBA" id="ARBA00022989"/>
    </source>
</evidence>
<keyword evidence="12" id="KW-1185">Reference proteome</keyword>
<dbReference type="GO" id="GO:0009401">
    <property type="term" value="P:phosphoenolpyruvate-dependent sugar phosphotransferase system"/>
    <property type="evidence" value="ECO:0007669"/>
    <property type="project" value="UniProtKB-KW"/>
</dbReference>
<dbReference type="OrthoDB" id="1651152at2"/>
<keyword evidence="8 9" id="KW-0472">Membrane</keyword>
<keyword evidence="4" id="KW-0762">Sugar transport</keyword>
<dbReference type="GO" id="GO:0005886">
    <property type="term" value="C:plasma membrane"/>
    <property type="evidence" value="ECO:0007669"/>
    <property type="project" value="UniProtKB-SubCell"/>
</dbReference>
<comment type="subcellular location">
    <subcellularLocation>
        <location evidence="1">Cell membrane</location>
        <topology evidence="1">Multi-pass membrane protein</topology>
    </subcellularLocation>
</comment>
<name>A0A0R1JQ66_9LACO</name>
<feature type="transmembrane region" description="Helical" evidence="9">
    <location>
        <begin position="80"/>
        <end position="102"/>
    </location>
</feature>
<protein>
    <submittedName>
        <fullName evidence="11">Cellobiose-specific PTS system IIC component</fullName>
    </submittedName>
</protein>
<evidence type="ECO:0000256" key="4">
    <source>
        <dbReference type="ARBA" id="ARBA00022597"/>
    </source>
</evidence>
<feature type="transmembrane region" description="Helical" evidence="9">
    <location>
        <begin position="186"/>
        <end position="203"/>
    </location>
</feature>
<feature type="transmembrane region" description="Helical" evidence="9">
    <location>
        <begin position="147"/>
        <end position="166"/>
    </location>
</feature>
<dbReference type="InterPro" id="IPR051088">
    <property type="entry name" value="PTS_Sugar-EIIC/EIIB"/>
</dbReference>
<sequence length="429" mass="46754">MTERVSRLGRWLIAGEVRWRQNRQIAAIYRSFRVILPLVVLGTLADFVNQAWLEPTGYYYRTLHVPDWLLRRVRLQQITLLLQAGAFGMATLGAAFVVAYQLVATATPRTNDRLTAGFVGVLGLELINVNPLTLAVTRPIQWVAMDLGLRSLVLGLLMGLIVGNAYRWGVLRWRQPENDLVRPMTFSLVGMVAAAGVAAYWLMRQPFSLHATFMAIMRAPLQLTNDVWRLIDFSVLNGLFTWGGSLGPIPNSGSQSLVAGENLAAVLTTPGWHLPHPLTEQTVIQTYVNMGGPGMTLGLLMAIFLGRRNAAQRRIGWLSLVPVLGNFNAPLLLGLPVVLSPILGIPLLLAPVACIGTSCLFLGLHWVPATAYPLLTGTPGPLLAFLGTSGAWTPVLLAGVNLVLSTAIYYPFVKWANLADQLVKQGEAS</sequence>
<evidence type="ECO:0000256" key="9">
    <source>
        <dbReference type="SAM" id="Phobius"/>
    </source>
</evidence>
<dbReference type="RefSeq" id="WP_056944704.1">
    <property type="nucleotide sequence ID" value="NZ_AZDT01000058.1"/>
</dbReference>
<dbReference type="InterPro" id="IPR003352">
    <property type="entry name" value="PTS_EIIC"/>
</dbReference>
<dbReference type="GeneID" id="84783238"/>
<feature type="transmembrane region" description="Helical" evidence="9">
    <location>
        <begin position="317"/>
        <end position="339"/>
    </location>
</feature>
<organism evidence="11 12">
    <name type="scientific">Levilactobacillus namurensis DSM 19117</name>
    <dbReference type="NCBI Taxonomy" id="1423773"/>
    <lineage>
        <taxon>Bacteria</taxon>
        <taxon>Bacillati</taxon>
        <taxon>Bacillota</taxon>
        <taxon>Bacilli</taxon>
        <taxon>Lactobacillales</taxon>
        <taxon>Lactobacillaceae</taxon>
        <taxon>Levilactobacillus</taxon>
    </lineage>
</organism>
<dbReference type="GO" id="GO:1901264">
    <property type="term" value="P:carbohydrate derivative transport"/>
    <property type="evidence" value="ECO:0007669"/>
    <property type="project" value="TreeGrafter"/>
</dbReference>
<evidence type="ECO:0000313" key="11">
    <source>
        <dbReference type="EMBL" id="KRK73573.1"/>
    </source>
</evidence>
<feature type="transmembrane region" description="Helical" evidence="9">
    <location>
        <begin position="114"/>
        <end position="135"/>
    </location>
</feature>
<evidence type="ECO:0000256" key="3">
    <source>
        <dbReference type="ARBA" id="ARBA00022475"/>
    </source>
</evidence>
<keyword evidence="5" id="KW-0598">Phosphotransferase system</keyword>
<keyword evidence="6 9" id="KW-0812">Transmembrane</keyword>
<gene>
    <name evidence="11" type="ORF">FD30_GL000411</name>
</gene>
<feature type="transmembrane region" description="Helical" evidence="9">
    <location>
        <begin position="284"/>
        <end position="305"/>
    </location>
</feature>
<evidence type="ECO:0000256" key="5">
    <source>
        <dbReference type="ARBA" id="ARBA00022683"/>
    </source>
</evidence>
<evidence type="ECO:0000259" key="10">
    <source>
        <dbReference type="PROSITE" id="PS51105"/>
    </source>
</evidence>
<dbReference type="EMBL" id="AZDT01000058">
    <property type="protein sequence ID" value="KRK73573.1"/>
    <property type="molecule type" value="Genomic_DNA"/>
</dbReference>
<proteinExistence type="predicted"/>
<feature type="transmembrane region" description="Helical" evidence="9">
    <location>
        <begin position="382"/>
        <end position="410"/>
    </location>
</feature>
<dbReference type="Proteomes" id="UP000051162">
    <property type="component" value="Unassembled WGS sequence"/>
</dbReference>
<evidence type="ECO:0000256" key="8">
    <source>
        <dbReference type="ARBA" id="ARBA00023136"/>
    </source>
</evidence>
<dbReference type="Pfam" id="PF02378">
    <property type="entry name" value="PTS_EIIC"/>
    <property type="match status" value="1"/>
</dbReference>
<dbReference type="PANTHER" id="PTHR33989">
    <property type="match status" value="1"/>
</dbReference>
<dbReference type="AlphaFoldDB" id="A0A0R1JQ66"/>
<feature type="domain" description="PTS EIIC type-3" evidence="10">
    <location>
        <begin position="8"/>
        <end position="412"/>
    </location>
</feature>
<dbReference type="PROSITE" id="PS51105">
    <property type="entry name" value="PTS_EIIC_TYPE_3"/>
    <property type="match status" value="1"/>
</dbReference>
<evidence type="ECO:0000256" key="2">
    <source>
        <dbReference type="ARBA" id="ARBA00022448"/>
    </source>
</evidence>
<feature type="transmembrane region" description="Helical" evidence="9">
    <location>
        <begin position="345"/>
        <end position="375"/>
    </location>
</feature>